<dbReference type="InterPro" id="IPR036366">
    <property type="entry name" value="PGBDSf"/>
</dbReference>
<dbReference type="InterPro" id="IPR050695">
    <property type="entry name" value="N-acetylmuramoyl_amidase_3"/>
</dbReference>
<dbReference type="SMART" id="SM00646">
    <property type="entry name" value="Ami_3"/>
    <property type="match status" value="1"/>
</dbReference>
<sequence>MPEFLTVGDRSPRVAEVRSTLARLGLLSGWEGSAAEENSPQWSGDDDLFDDNLRDALLAFQQSRGVYADGVIRDTTLRLLREATYTLGARVLSYDPVSQMTGEDVGQLQATLQELGFHDARVDGHFGPKTDAAVRDYQLNYGLEPDGICGPVTLRALSYLGRRVTGGSVSAFREKEVVRTKGPKLAGKRVVIDPGLGAGDPGMVVEGPYGQISEEEILWDLASRIEGRLVAAGAETILSRPRTDNPTIEDRAELANAFGADVFISLQADHYQNDLANGVATFYFGSEKGNNSILGEQLSSLIQREIVARTPLTDCRSHGRTWDLLRLTRMPTVEVAVGYMTNPGDIATLSSPDQRDTIAESIVVAVKRLYLGDDEPQPMTGAYSFVQLLEAENS</sequence>
<dbReference type="PANTHER" id="PTHR30404:SF0">
    <property type="entry name" value="N-ACETYLMURAMOYL-L-ALANINE AMIDASE AMIC"/>
    <property type="match status" value="1"/>
</dbReference>
<name>A0A0K2H2S0_9CORY</name>
<dbReference type="AlphaFoldDB" id="A0A0K2H2S0"/>
<keyword evidence="1" id="KW-0378">Hydrolase</keyword>
<dbReference type="KEGG" id="clw:CLAC_12345"/>
<feature type="domain" description="MurNAc-LAA" evidence="2">
    <location>
        <begin position="252"/>
        <end position="367"/>
    </location>
</feature>
<dbReference type="RefSeq" id="WP_053413126.1">
    <property type="nucleotide sequence ID" value="NZ_CP006841.1"/>
</dbReference>
<dbReference type="Pfam" id="PF01520">
    <property type="entry name" value="Amidase_3"/>
    <property type="match status" value="1"/>
</dbReference>
<dbReference type="InterPro" id="IPR002477">
    <property type="entry name" value="Peptidoglycan-bd-like"/>
</dbReference>
<dbReference type="GO" id="GO:0009253">
    <property type="term" value="P:peptidoglycan catabolic process"/>
    <property type="evidence" value="ECO:0007669"/>
    <property type="project" value="InterPro"/>
</dbReference>
<organism evidence="3 4">
    <name type="scientific">Corynebacterium lactis RW2-5</name>
    <dbReference type="NCBI Taxonomy" id="1408189"/>
    <lineage>
        <taxon>Bacteria</taxon>
        <taxon>Bacillati</taxon>
        <taxon>Actinomycetota</taxon>
        <taxon>Actinomycetes</taxon>
        <taxon>Mycobacteriales</taxon>
        <taxon>Corynebacteriaceae</taxon>
        <taxon>Corynebacterium</taxon>
    </lineage>
</organism>
<dbReference type="Proteomes" id="UP000058446">
    <property type="component" value="Chromosome"/>
</dbReference>
<dbReference type="Gene3D" id="1.10.101.10">
    <property type="entry name" value="PGBD-like superfamily/PGBD"/>
    <property type="match status" value="2"/>
</dbReference>
<accession>A0A0K2H2S0</accession>
<dbReference type="GO" id="GO:0030288">
    <property type="term" value="C:outer membrane-bounded periplasmic space"/>
    <property type="evidence" value="ECO:0007669"/>
    <property type="project" value="TreeGrafter"/>
</dbReference>
<dbReference type="GO" id="GO:0008745">
    <property type="term" value="F:N-acetylmuramoyl-L-alanine amidase activity"/>
    <property type="evidence" value="ECO:0007669"/>
    <property type="project" value="InterPro"/>
</dbReference>
<evidence type="ECO:0000313" key="3">
    <source>
        <dbReference type="EMBL" id="ALA68329.1"/>
    </source>
</evidence>
<dbReference type="OrthoDB" id="9810670at2"/>
<dbReference type="CDD" id="cd02696">
    <property type="entry name" value="MurNAc-LAA"/>
    <property type="match status" value="1"/>
</dbReference>
<dbReference type="PANTHER" id="PTHR30404">
    <property type="entry name" value="N-ACETYLMURAMOYL-L-ALANINE AMIDASE"/>
    <property type="match status" value="1"/>
</dbReference>
<reference evidence="3 4" key="1">
    <citation type="submission" date="2013-10" db="EMBL/GenBank/DDBJ databases">
        <title>Complete genome sequence of Corynebacterium lactis DSM 45799(T), isolated from raw cow milk.</title>
        <authorList>
            <person name="Ruckert C."/>
            <person name="Albersmeier A."/>
            <person name="Lipski A."/>
            <person name="Kalinowski J."/>
        </authorList>
    </citation>
    <scope>NUCLEOTIDE SEQUENCE [LARGE SCALE GENOMIC DNA]</scope>
    <source>
        <strain evidence="3 4">RW2-5</strain>
    </source>
</reference>
<dbReference type="EMBL" id="CP006841">
    <property type="protein sequence ID" value="ALA68329.1"/>
    <property type="molecule type" value="Genomic_DNA"/>
</dbReference>
<dbReference type="PATRIC" id="fig|1408189.4.peg.2486"/>
<dbReference type="InterPro" id="IPR002508">
    <property type="entry name" value="MurNAc-LAA_cat"/>
</dbReference>
<evidence type="ECO:0000256" key="1">
    <source>
        <dbReference type="ARBA" id="ARBA00022801"/>
    </source>
</evidence>
<dbReference type="SUPFAM" id="SSF47090">
    <property type="entry name" value="PGBD-like"/>
    <property type="match status" value="2"/>
</dbReference>
<dbReference type="STRING" id="1408189.CLAC_12345"/>
<evidence type="ECO:0000313" key="4">
    <source>
        <dbReference type="Proteomes" id="UP000058446"/>
    </source>
</evidence>
<dbReference type="Gene3D" id="3.40.630.40">
    <property type="entry name" value="Zn-dependent exopeptidases"/>
    <property type="match status" value="1"/>
</dbReference>
<dbReference type="SUPFAM" id="SSF53187">
    <property type="entry name" value="Zn-dependent exopeptidases"/>
    <property type="match status" value="1"/>
</dbReference>
<dbReference type="Pfam" id="PF01471">
    <property type="entry name" value="PG_binding_1"/>
    <property type="match status" value="1"/>
</dbReference>
<evidence type="ECO:0000259" key="2">
    <source>
        <dbReference type="SMART" id="SM00646"/>
    </source>
</evidence>
<dbReference type="InterPro" id="IPR036365">
    <property type="entry name" value="PGBD-like_sf"/>
</dbReference>
<protein>
    <submittedName>
        <fullName evidence="3">N-acetylmuramoyl-L-alanine amidase</fullName>
    </submittedName>
</protein>
<keyword evidence="4" id="KW-1185">Reference proteome</keyword>
<proteinExistence type="predicted"/>
<gene>
    <name evidence="3" type="ORF">CLAC_12345</name>
</gene>